<name>A0A1X0NQF4_9TRYP</name>
<accession>A0A1X0NQF4</accession>
<dbReference type="EMBL" id="NBCO01000025">
    <property type="protein sequence ID" value="ORC86831.1"/>
    <property type="molecule type" value="Genomic_DNA"/>
</dbReference>
<organism evidence="2 3">
    <name type="scientific">Trypanosoma theileri</name>
    <dbReference type="NCBI Taxonomy" id="67003"/>
    <lineage>
        <taxon>Eukaryota</taxon>
        <taxon>Discoba</taxon>
        <taxon>Euglenozoa</taxon>
        <taxon>Kinetoplastea</taxon>
        <taxon>Metakinetoplastina</taxon>
        <taxon>Trypanosomatida</taxon>
        <taxon>Trypanosomatidae</taxon>
        <taxon>Trypanosoma</taxon>
    </lineage>
</organism>
<evidence type="ECO:0000313" key="2">
    <source>
        <dbReference type="EMBL" id="ORC86831.1"/>
    </source>
</evidence>
<evidence type="ECO:0000256" key="1">
    <source>
        <dbReference type="SAM" id="SignalP"/>
    </source>
</evidence>
<dbReference type="RefSeq" id="XP_028880897.1">
    <property type="nucleotide sequence ID" value="XM_029027718.1"/>
</dbReference>
<reference evidence="2 3" key="1">
    <citation type="submission" date="2017-03" db="EMBL/GenBank/DDBJ databases">
        <title>An alternative strategy for trypanosome survival in the mammalian bloodstream revealed through genome and transcriptome analysis of the ubiquitous bovine parasite Trypanosoma (Megatrypanum) theileri.</title>
        <authorList>
            <person name="Kelly S."/>
            <person name="Ivens A."/>
            <person name="Mott A."/>
            <person name="O'Neill E."/>
            <person name="Emms D."/>
            <person name="Macleod O."/>
            <person name="Voorheis P."/>
            <person name="Matthews J."/>
            <person name="Matthews K."/>
            <person name="Carrington M."/>
        </authorList>
    </citation>
    <scope>NUCLEOTIDE SEQUENCE [LARGE SCALE GENOMIC DNA]</scope>
    <source>
        <strain evidence="2">Edinburgh</strain>
    </source>
</reference>
<comment type="caution">
    <text evidence="2">The sequence shown here is derived from an EMBL/GenBank/DDBJ whole genome shotgun (WGS) entry which is preliminary data.</text>
</comment>
<dbReference type="VEuPathDB" id="TriTrypDB:TM35_000251270"/>
<dbReference type="OrthoDB" id="277381at2759"/>
<feature type="chain" id="PRO_5010855840" description="Membrane-associated protein" evidence="1">
    <location>
        <begin position="22"/>
        <end position="567"/>
    </location>
</feature>
<keyword evidence="3" id="KW-1185">Reference proteome</keyword>
<dbReference type="AlphaFoldDB" id="A0A1X0NQF4"/>
<protein>
    <recommendedName>
        <fullName evidence="4">Membrane-associated protein</fullName>
    </recommendedName>
</protein>
<dbReference type="GeneID" id="39987498"/>
<dbReference type="Proteomes" id="UP000192257">
    <property type="component" value="Unassembled WGS sequence"/>
</dbReference>
<feature type="signal peptide" evidence="1">
    <location>
        <begin position="1"/>
        <end position="21"/>
    </location>
</feature>
<feature type="non-terminal residue" evidence="2">
    <location>
        <position position="567"/>
    </location>
</feature>
<evidence type="ECO:0000313" key="3">
    <source>
        <dbReference type="Proteomes" id="UP000192257"/>
    </source>
</evidence>
<proteinExistence type="predicted"/>
<gene>
    <name evidence="2" type="ORF">TM35_000251270</name>
</gene>
<sequence length="567" mass="63845">MKRRVLYLLIVLQLPIVYWMCQTLVRPTSSSEGQEDSPHLEHSNGGSCHDRYAAQPGTLFPCTPRVTRHNHLSEFFQWTAAEEQRKRKLLAPLHAFCESRRVDPFPTSAERASKVRGTERLAFVGCGSSIPSSSAQVLWDYADGVSVPEDVFIRSGGNVFVSTSLVTADEERSAFVGWSGQWHRCWIIPMTRTTPPGGGGAVYEPTCQSGDVVDVRMESAMAKVAVERVIDMDNGVLEVQFYIRKRGVYSFCADLVVRHQDMLDALAASEKGRNRSVQMLGRLSPTALLEHHGTPEYAEAGPEIKPPLNKTPAYPKNVYCIGGTITSQGETAVGHAVGEAMVRFNDGVDVVPLPTRCDVVDDFDRFRFGGWYRVGRRCDGVHCVALNLGAGEVDPLLESTEGWLWVSDVCQLRLFTDEELLLSLFPGAWFLAWGPSTTREPLADMLEEHLHTRIFNVFMKDLWRYPKKKTPPFYDYRMWDRCVEPHTLWSKELFKKAGRSTPSTRVTLLWGGCLSTFSNRCPKRQALALFHERINRTFGIAVRRGRRDRACGSQSFPTVLLLDHVVW</sequence>
<keyword evidence="1" id="KW-0732">Signal</keyword>
<evidence type="ECO:0008006" key="4">
    <source>
        <dbReference type="Google" id="ProtNLM"/>
    </source>
</evidence>